<feature type="domain" description="Coenzyme F420:L-glutamate ligase-like" evidence="8">
    <location>
        <begin position="54"/>
        <end position="199"/>
    </location>
</feature>
<keyword evidence="4" id="KW-0460">Magnesium</keyword>
<keyword evidence="2" id="KW-0479">Metal-binding</keyword>
<evidence type="ECO:0000313" key="10">
    <source>
        <dbReference type="Proteomes" id="UP000271573"/>
    </source>
</evidence>
<dbReference type="GO" id="GO:0005525">
    <property type="term" value="F:GTP binding"/>
    <property type="evidence" value="ECO:0007669"/>
    <property type="project" value="UniProtKB-KW"/>
</dbReference>
<keyword evidence="3" id="KW-0547">Nucleotide-binding</keyword>
<evidence type="ECO:0000256" key="6">
    <source>
        <dbReference type="ARBA" id="ARBA00023134"/>
    </source>
</evidence>
<dbReference type="SUPFAM" id="SSF144010">
    <property type="entry name" value="CofE-like"/>
    <property type="match status" value="1"/>
</dbReference>
<evidence type="ECO:0000259" key="8">
    <source>
        <dbReference type="Pfam" id="PF01996"/>
    </source>
</evidence>
<dbReference type="InterPro" id="IPR008225">
    <property type="entry name" value="F420-0_g-glutamyl_ligase"/>
</dbReference>
<dbReference type="KEGG" id="nbe:Back2_26830"/>
<evidence type="ECO:0000256" key="1">
    <source>
        <dbReference type="ARBA" id="ARBA00022598"/>
    </source>
</evidence>
<evidence type="ECO:0000313" key="9">
    <source>
        <dbReference type="EMBL" id="BBH18396.1"/>
    </source>
</evidence>
<keyword evidence="1" id="KW-0436">Ligase</keyword>
<dbReference type="Proteomes" id="UP000271573">
    <property type="component" value="Chromosome"/>
</dbReference>
<dbReference type="AlphaFoldDB" id="A0A3G9IJD1"/>
<keyword evidence="5" id="KW-0630">Potassium</keyword>
<evidence type="ECO:0000256" key="3">
    <source>
        <dbReference type="ARBA" id="ARBA00022741"/>
    </source>
</evidence>
<dbReference type="PANTHER" id="PTHR47917">
    <property type="match status" value="1"/>
</dbReference>
<reference evidence="9 10" key="1">
    <citation type="submission" date="2018-11" db="EMBL/GenBank/DDBJ databases">
        <title>Complete genome sequence of Nocardioides baekrokdamisoli strain KCTC 39748.</title>
        <authorList>
            <person name="Kang S.W."/>
            <person name="Lee K.C."/>
            <person name="Kim K.K."/>
            <person name="Kim J.S."/>
            <person name="Kim D.S."/>
            <person name="Ko S.H."/>
            <person name="Yang S.H."/>
            <person name="Shin Y.K."/>
            <person name="Lee J.S."/>
        </authorList>
    </citation>
    <scope>NUCLEOTIDE SEQUENCE [LARGE SCALE GENOMIC DNA]</scope>
    <source>
        <strain evidence="9 10">KCTC 39748</strain>
    </source>
</reference>
<organism evidence="9 10">
    <name type="scientific">Nocardioides baekrokdamisoli</name>
    <dbReference type="NCBI Taxonomy" id="1804624"/>
    <lineage>
        <taxon>Bacteria</taxon>
        <taxon>Bacillati</taxon>
        <taxon>Actinomycetota</taxon>
        <taxon>Actinomycetes</taxon>
        <taxon>Propionibacteriales</taxon>
        <taxon>Nocardioidaceae</taxon>
        <taxon>Nocardioides</taxon>
    </lineage>
</organism>
<dbReference type="EMBL" id="AP019307">
    <property type="protein sequence ID" value="BBH18396.1"/>
    <property type="molecule type" value="Genomic_DNA"/>
</dbReference>
<dbReference type="NCBIfam" id="TIGR01916">
    <property type="entry name" value="F420_cofE"/>
    <property type="match status" value="1"/>
</dbReference>
<sequence length="295" mass="30159">MLQIWAPDGVGEVGADTDLAETLVGVAELEHGDIVVVTSKIVAKSEGRVVAGERAEWIARESVRVVAQRGETAIVRTRHGLTMAAAGIDASNVEPGLLVLLPEDPDASAQRLRAAVAEKVGRNVGVLISDTSGRAWRVGQTDIAIGAAGVNVVADYRGTTDPYGNPLAVTLPAVADELTGAAELVAGKIGGRPFAVIRGRGDLVLPVGEHGEGAVALVRADAEDMFGLGAREAVVHAVIGDESTQGAFGGPASAEDVRAALAQVPGAGPEVVAAILYAHGWSAEDWQAALSEPLN</sequence>
<proteinExistence type="predicted"/>
<accession>A0A3G9IJD1</accession>
<keyword evidence="7" id="KW-0464">Manganese</keyword>
<feature type="domain" description="Coenzyme F420:L-glutamate ligase-like" evidence="8">
    <location>
        <begin position="12"/>
        <end position="52"/>
    </location>
</feature>
<evidence type="ECO:0000256" key="4">
    <source>
        <dbReference type="ARBA" id="ARBA00022842"/>
    </source>
</evidence>
<dbReference type="PANTHER" id="PTHR47917:SF1">
    <property type="entry name" value="COENZYME F420:L-GLUTAMATE LIGASE"/>
    <property type="match status" value="1"/>
</dbReference>
<evidence type="ECO:0000256" key="7">
    <source>
        <dbReference type="ARBA" id="ARBA00023211"/>
    </source>
</evidence>
<keyword evidence="10" id="KW-1185">Reference proteome</keyword>
<dbReference type="GO" id="GO:0046872">
    <property type="term" value="F:metal ion binding"/>
    <property type="evidence" value="ECO:0007669"/>
    <property type="project" value="UniProtKB-KW"/>
</dbReference>
<gene>
    <name evidence="9" type="ORF">Back2_26830</name>
</gene>
<dbReference type="RefSeq" id="WP_125569706.1">
    <property type="nucleotide sequence ID" value="NZ_AP019307.1"/>
</dbReference>
<dbReference type="GO" id="GO:0052618">
    <property type="term" value="F:coenzyme F420-0:L-glutamate ligase activity"/>
    <property type="evidence" value="ECO:0007669"/>
    <property type="project" value="TreeGrafter"/>
</dbReference>
<dbReference type="Gene3D" id="3.30.1330.100">
    <property type="entry name" value="CofE-like"/>
    <property type="match status" value="2"/>
</dbReference>
<dbReference type="Pfam" id="PF01996">
    <property type="entry name" value="F420_ligase"/>
    <property type="match status" value="2"/>
</dbReference>
<protein>
    <recommendedName>
        <fullName evidence="8">Coenzyme F420:L-glutamate ligase-like domain-containing protein</fullName>
    </recommendedName>
</protein>
<evidence type="ECO:0000256" key="5">
    <source>
        <dbReference type="ARBA" id="ARBA00022958"/>
    </source>
</evidence>
<name>A0A3G9IJD1_9ACTN</name>
<dbReference type="OrthoDB" id="9788295at2"/>
<evidence type="ECO:0000256" key="2">
    <source>
        <dbReference type="ARBA" id="ARBA00022723"/>
    </source>
</evidence>
<keyword evidence="6" id="KW-0342">GTP-binding</keyword>
<dbReference type="InterPro" id="IPR002847">
    <property type="entry name" value="F420-0_gamma-glut_ligase-dom"/>
</dbReference>